<dbReference type="CDD" id="cd07813">
    <property type="entry name" value="COQ10p_like"/>
    <property type="match status" value="1"/>
</dbReference>
<dbReference type="SUPFAM" id="SSF55961">
    <property type="entry name" value="Bet v1-like"/>
    <property type="match status" value="1"/>
</dbReference>
<organism evidence="5 6">
    <name type="scientific">Serendipita indica (strain DSM 11827)</name>
    <name type="common">Root endophyte fungus</name>
    <name type="synonym">Piriformospora indica</name>
    <dbReference type="NCBI Taxonomy" id="1109443"/>
    <lineage>
        <taxon>Eukaryota</taxon>
        <taxon>Fungi</taxon>
        <taxon>Dikarya</taxon>
        <taxon>Basidiomycota</taxon>
        <taxon>Agaricomycotina</taxon>
        <taxon>Agaricomycetes</taxon>
        <taxon>Sebacinales</taxon>
        <taxon>Serendipitaceae</taxon>
        <taxon>Serendipita</taxon>
    </lineage>
</organism>
<dbReference type="InParanoid" id="G4TK41"/>
<dbReference type="PANTHER" id="PTHR12901">
    <property type="entry name" value="SPERM PROTEIN HOMOLOG"/>
    <property type="match status" value="1"/>
</dbReference>
<comment type="function">
    <text evidence="3">Required for the function of coenzyme Q in the respiratory chain. May serve as a chaperone or may be involved in the transport of Q6 from its site of synthesis to the catalytic sites of the respiratory complexes.</text>
</comment>
<evidence type="ECO:0000313" key="5">
    <source>
        <dbReference type="EMBL" id="CCA71684.1"/>
    </source>
</evidence>
<evidence type="ECO:0000313" key="6">
    <source>
        <dbReference type="Proteomes" id="UP000007148"/>
    </source>
</evidence>
<dbReference type="InterPro" id="IPR044996">
    <property type="entry name" value="COQ10-like"/>
</dbReference>
<protein>
    <recommendedName>
        <fullName evidence="4">Coenzyme Q-binding protein COQ10 START domain-containing protein</fullName>
    </recommendedName>
</protein>
<dbReference type="FunCoup" id="G4TK41">
    <property type="interactions" value="178"/>
</dbReference>
<sequence>MIVRFQASRNHILRRVSMYSRCFFTLPTSLNPFGESSGKDSGPEDDLQRYHERKIMPYSRKQLYELVANVDSYHRFIPFCTGSTVLKSSRPDWKTNLGNDGDPPVNLEAELKVGFLGVDESYVSKVECRPFESVQAVAATSTPIFKRLITTWRFQPASANSPHPTNVESRIDLSQHPAEEGPTLLSFDIAFAFSNPLHAAMSRGFFGRVSSMMVTAFEERCIEVYGKGKR</sequence>
<accession>G4TK41</accession>
<evidence type="ECO:0000256" key="3">
    <source>
        <dbReference type="ARBA" id="ARBA00024947"/>
    </source>
</evidence>
<dbReference type="EMBL" id="CAFZ01000130">
    <property type="protein sequence ID" value="CCA71684.1"/>
    <property type="molecule type" value="Genomic_DNA"/>
</dbReference>
<dbReference type="OrthoDB" id="292693at2759"/>
<name>G4TK41_SERID</name>
<dbReference type="AlphaFoldDB" id="G4TK41"/>
<dbReference type="eggNOG" id="KOG3177">
    <property type="taxonomic scope" value="Eukaryota"/>
</dbReference>
<evidence type="ECO:0000256" key="1">
    <source>
        <dbReference type="ARBA" id="ARBA00006885"/>
    </source>
</evidence>
<dbReference type="GO" id="GO:0045333">
    <property type="term" value="P:cellular respiration"/>
    <property type="evidence" value="ECO:0007669"/>
    <property type="project" value="InterPro"/>
</dbReference>
<dbReference type="Gene3D" id="3.30.530.20">
    <property type="match status" value="1"/>
</dbReference>
<dbReference type="InterPro" id="IPR005031">
    <property type="entry name" value="COQ10_START"/>
</dbReference>
<dbReference type="HOGENOM" id="CLU_079653_1_1_1"/>
<dbReference type="GO" id="GO:0048039">
    <property type="term" value="F:ubiquinone binding"/>
    <property type="evidence" value="ECO:0007669"/>
    <property type="project" value="InterPro"/>
</dbReference>
<proteinExistence type="inferred from homology"/>
<dbReference type="GO" id="GO:0005739">
    <property type="term" value="C:mitochondrion"/>
    <property type="evidence" value="ECO:0007669"/>
    <property type="project" value="TreeGrafter"/>
</dbReference>
<evidence type="ECO:0000259" key="4">
    <source>
        <dbReference type="Pfam" id="PF03364"/>
    </source>
</evidence>
<dbReference type="InterPro" id="IPR023393">
    <property type="entry name" value="START-like_dom_sf"/>
</dbReference>
<comment type="subunit">
    <text evidence="2">Interacts with coenzyme Q.</text>
</comment>
<comment type="similarity">
    <text evidence="1">Belongs to the COQ10 family.</text>
</comment>
<dbReference type="PANTHER" id="PTHR12901:SF10">
    <property type="entry name" value="COENZYME Q-BINDING PROTEIN COQ10, MITOCHONDRIAL"/>
    <property type="match status" value="1"/>
</dbReference>
<feature type="domain" description="Coenzyme Q-binding protein COQ10 START" evidence="4">
    <location>
        <begin position="56"/>
        <end position="218"/>
    </location>
</feature>
<evidence type="ECO:0000256" key="2">
    <source>
        <dbReference type="ARBA" id="ARBA00011814"/>
    </source>
</evidence>
<gene>
    <name evidence="5" type="ORF">PIIN_05619</name>
</gene>
<dbReference type="OMA" id="IDGPFKY"/>
<dbReference type="STRING" id="1109443.G4TK41"/>
<comment type="caution">
    <text evidence="5">The sequence shown here is derived from an EMBL/GenBank/DDBJ whole genome shotgun (WGS) entry which is preliminary data.</text>
</comment>
<dbReference type="Proteomes" id="UP000007148">
    <property type="component" value="Unassembled WGS sequence"/>
</dbReference>
<keyword evidence="6" id="KW-1185">Reference proteome</keyword>
<dbReference type="Pfam" id="PF03364">
    <property type="entry name" value="Polyketide_cyc"/>
    <property type="match status" value="1"/>
</dbReference>
<reference evidence="5 6" key="1">
    <citation type="journal article" date="2011" name="PLoS Pathog.">
        <title>Endophytic Life Strategies Decoded by Genome and Transcriptome Analyses of the Mutualistic Root Symbiont Piriformospora indica.</title>
        <authorList>
            <person name="Zuccaro A."/>
            <person name="Lahrmann U."/>
            <person name="Guldener U."/>
            <person name="Langen G."/>
            <person name="Pfiffi S."/>
            <person name="Biedenkopf D."/>
            <person name="Wong P."/>
            <person name="Samans B."/>
            <person name="Grimm C."/>
            <person name="Basiewicz M."/>
            <person name="Murat C."/>
            <person name="Martin F."/>
            <person name="Kogel K.H."/>
        </authorList>
    </citation>
    <scope>NUCLEOTIDE SEQUENCE [LARGE SCALE GENOMIC DNA]</scope>
    <source>
        <strain evidence="5 6">DSM 11827</strain>
    </source>
</reference>